<organism evidence="3 4">
    <name type="scientific">Madurella mycetomatis</name>
    <dbReference type="NCBI Taxonomy" id="100816"/>
    <lineage>
        <taxon>Eukaryota</taxon>
        <taxon>Fungi</taxon>
        <taxon>Dikarya</taxon>
        <taxon>Ascomycota</taxon>
        <taxon>Pezizomycotina</taxon>
        <taxon>Sordariomycetes</taxon>
        <taxon>Sordariomycetidae</taxon>
        <taxon>Sordariales</taxon>
        <taxon>Sordariales incertae sedis</taxon>
        <taxon>Madurella</taxon>
    </lineage>
</organism>
<dbReference type="Proteomes" id="UP000078237">
    <property type="component" value="Unassembled WGS sequence"/>
</dbReference>
<dbReference type="InterPro" id="IPR052413">
    <property type="entry name" value="SUR7_domain"/>
</dbReference>
<evidence type="ECO:0000313" key="4">
    <source>
        <dbReference type="Proteomes" id="UP000078237"/>
    </source>
</evidence>
<dbReference type="VEuPathDB" id="FungiDB:MMYC01_209578"/>
<dbReference type="InterPro" id="IPR009571">
    <property type="entry name" value="SUR7/Rim9-like_fungi"/>
</dbReference>
<dbReference type="OrthoDB" id="4480814at2759"/>
<keyword evidence="2" id="KW-1133">Transmembrane helix</keyword>
<dbReference type="PANTHER" id="PTHR28019:SF2">
    <property type="entry name" value="CELL MEMBRANE PROTEIN YLR413W-RELATED"/>
    <property type="match status" value="1"/>
</dbReference>
<name>A0A175VPU1_9PEZI</name>
<evidence type="ECO:0000256" key="2">
    <source>
        <dbReference type="SAM" id="Phobius"/>
    </source>
</evidence>
<keyword evidence="2" id="KW-0472">Membrane</keyword>
<feature type="transmembrane region" description="Helical" evidence="2">
    <location>
        <begin position="12"/>
        <end position="30"/>
    </location>
</feature>
<proteinExistence type="predicted"/>
<dbReference type="GO" id="GO:0051285">
    <property type="term" value="C:cell cortex of cell tip"/>
    <property type="evidence" value="ECO:0007669"/>
    <property type="project" value="TreeGrafter"/>
</dbReference>
<reference evidence="3 4" key="1">
    <citation type="journal article" date="2016" name="Genome Announc.">
        <title>Genome Sequence of Madurella mycetomatis mm55, Isolated from a Human Mycetoma Case in Sudan.</title>
        <authorList>
            <person name="Smit S."/>
            <person name="Derks M.F."/>
            <person name="Bervoets S."/>
            <person name="Fahal A."/>
            <person name="van Leeuwen W."/>
            <person name="van Belkum A."/>
            <person name="van de Sande W.W."/>
        </authorList>
    </citation>
    <scope>NUCLEOTIDE SEQUENCE [LARGE SCALE GENOMIC DNA]</scope>
    <source>
        <strain evidence="4">mm55</strain>
    </source>
</reference>
<feature type="region of interest" description="Disordered" evidence="1">
    <location>
        <begin position="297"/>
        <end position="378"/>
    </location>
</feature>
<feature type="transmembrane region" description="Helical" evidence="2">
    <location>
        <begin position="147"/>
        <end position="164"/>
    </location>
</feature>
<comment type="caution">
    <text evidence="3">The sequence shown here is derived from an EMBL/GenBank/DDBJ whole genome shotgun (WGS) entry which is preliminary data.</text>
</comment>
<feature type="transmembrane region" description="Helical" evidence="2">
    <location>
        <begin position="171"/>
        <end position="199"/>
    </location>
</feature>
<evidence type="ECO:0000256" key="1">
    <source>
        <dbReference type="SAM" id="MobiDB-lite"/>
    </source>
</evidence>
<dbReference type="Pfam" id="PF06687">
    <property type="entry name" value="SUR7"/>
    <property type="match status" value="1"/>
</dbReference>
<accession>A0A175VPU1</accession>
<dbReference type="PANTHER" id="PTHR28019">
    <property type="entry name" value="CELL MEMBRANE PROTEIN YLR413W-RELATED"/>
    <property type="match status" value="1"/>
</dbReference>
<feature type="transmembrane region" description="Helical" evidence="2">
    <location>
        <begin position="219"/>
        <end position="241"/>
    </location>
</feature>
<gene>
    <name evidence="3" type="ORF">MMYC01_209578</name>
</gene>
<dbReference type="EMBL" id="LCTW02000481">
    <property type="protein sequence ID" value="KXX73403.1"/>
    <property type="molecule type" value="Genomic_DNA"/>
</dbReference>
<keyword evidence="2" id="KW-0812">Transmembrane</keyword>
<dbReference type="GO" id="GO:0005886">
    <property type="term" value="C:plasma membrane"/>
    <property type="evidence" value="ECO:0007669"/>
    <property type="project" value="InterPro"/>
</dbReference>
<sequence>MVRGLALSVLPGIFNGVTFVLMLLIIFSGFDGRLTWLYWLRIDTAGLSSPATLANSDFLDALSRVSGTDFVGSNLTAASLGLPDWSGVHLLTQCSNFPDGRVECSKPRYGFEFLPDGDLNIGATPLGGIRSEELKDALETYQKANRFFAGAHVFSAAASFFAPIEAWFAPAFAAVTCGITTIVLFALSVASTVILRRFADAWNGEFERDGLTSQLGNNPIIFGFVGCALTLLATILYILNYRRQARGRNKRSFMARSVGGDGGFVGGDDAGYRGAGTGPGGWGRNEHKYVQIEEQQALRAHRDGAGMPDQELRAPGSPDSVGRPRRLDEDWAAPDEYHTGDAANSKTTSGPSIPLITLGGNKPTKDLNTAYEPFSDPK</sequence>
<keyword evidence="4" id="KW-1185">Reference proteome</keyword>
<evidence type="ECO:0000313" key="3">
    <source>
        <dbReference type="EMBL" id="KXX73403.1"/>
    </source>
</evidence>
<protein>
    <submittedName>
        <fullName evidence="3">MAGE-like protein 2</fullName>
    </submittedName>
</protein>
<feature type="compositionally biased region" description="Polar residues" evidence="1">
    <location>
        <begin position="342"/>
        <end position="351"/>
    </location>
</feature>
<dbReference type="GO" id="GO:0031505">
    <property type="term" value="P:fungal-type cell wall organization"/>
    <property type="evidence" value="ECO:0007669"/>
    <property type="project" value="TreeGrafter"/>
</dbReference>
<feature type="compositionally biased region" description="Basic and acidic residues" evidence="1">
    <location>
        <begin position="325"/>
        <end position="339"/>
    </location>
</feature>
<dbReference type="AlphaFoldDB" id="A0A175VPU1"/>